<dbReference type="AlphaFoldDB" id="A0A0A9AAM9"/>
<evidence type="ECO:0000313" key="1">
    <source>
        <dbReference type="EMBL" id="JAD48106.1"/>
    </source>
</evidence>
<dbReference type="EMBL" id="GBRH01249789">
    <property type="protein sequence ID" value="JAD48106.1"/>
    <property type="molecule type" value="Transcribed_RNA"/>
</dbReference>
<protein>
    <recommendedName>
        <fullName evidence="2">DUF4216 domain-containing protein</fullName>
    </recommendedName>
</protein>
<proteinExistence type="predicted"/>
<accession>A0A0A9AAM9</accession>
<sequence>MRTKSRLTIVNSGVCLSCVDENDNELEYYGVIEDIIKLKWEGSFQLEMVLFDCRWFDPTPSGTRHTKI</sequence>
<dbReference type="PANTHER" id="PTHR48258:SF3">
    <property type="entry name" value="FK506-BINDING PROTEIN 4-LIKE ISOFORM X1"/>
    <property type="match status" value="1"/>
</dbReference>
<organism evidence="1">
    <name type="scientific">Arundo donax</name>
    <name type="common">Giant reed</name>
    <name type="synonym">Donax arundinaceus</name>
    <dbReference type="NCBI Taxonomy" id="35708"/>
    <lineage>
        <taxon>Eukaryota</taxon>
        <taxon>Viridiplantae</taxon>
        <taxon>Streptophyta</taxon>
        <taxon>Embryophyta</taxon>
        <taxon>Tracheophyta</taxon>
        <taxon>Spermatophyta</taxon>
        <taxon>Magnoliopsida</taxon>
        <taxon>Liliopsida</taxon>
        <taxon>Poales</taxon>
        <taxon>Poaceae</taxon>
        <taxon>PACMAD clade</taxon>
        <taxon>Arundinoideae</taxon>
        <taxon>Arundineae</taxon>
        <taxon>Arundo</taxon>
    </lineage>
</organism>
<reference evidence="1" key="1">
    <citation type="submission" date="2014-09" db="EMBL/GenBank/DDBJ databases">
        <authorList>
            <person name="Magalhaes I.L.F."/>
            <person name="Oliveira U."/>
            <person name="Santos F.R."/>
            <person name="Vidigal T.H.D.A."/>
            <person name="Brescovit A.D."/>
            <person name="Santos A.J."/>
        </authorList>
    </citation>
    <scope>NUCLEOTIDE SEQUENCE</scope>
    <source>
        <tissue evidence="1">Shoot tissue taken approximately 20 cm above the soil surface</tissue>
    </source>
</reference>
<name>A0A0A9AAM9_ARUDO</name>
<reference evidence="1" key="2">
    <citation type="journal article" date="2015" name="Data Brief">
        <title>Shoot transcriptome of the giant reed, Arundo donax.</title>
        <authorList>
            <person name="Barrero R.A."/>
            <person name="Guerrero F.D."/>
            <person name="Moolhuijzen P."/>
            <person name="Goolsby J.A."/>
            <person name="Tidwell J."/>
            <person name="Bellgard S.E."/>
            <person name="Bellgard M.I."/>
        </authorList>
    </citation>
    <scope>NUCLEOTIDE SEQUENCE</scope>
    <source>
        <tissue evidence="1">Shoot tissue taken approximately 20 cm above the soil surface</tissue>
    </source>
</reference>
<dbReference type="PANTHER" id="PTHR48258">
    <property type="entry name" value="DUF4218 DOMAIN-CONTAINING PROTEIN-RELATED"/>
    <property type="match status" value="1"/>
</dbReference>
<evidence type="ECO:0008006" key="2">
    <source>
        <dbReference type="Google" id="ProtNLM"/>
    </source>
</evidence>